<dbReference type="Proteomes" id="UP000249402">
    <property type="component" value="Unassembled WGS sequence"/>
</dbReference>
<dbReference type="InterPro" id="IPR016161">
    <property type="entry name" value="Ald_DH/histidinol_DH"/>
</dbReference>
<feature type="domain" description="Aldehyde dehydrogenase" evidence="7">
    <location>
        <begin position="25"/>
        <end position="98"/>
    </location>
</feature>
<dbReference type="PANTHER" id="PTHR11699">
    <property type="entry name" value="ALDEHYDE DEHYDROGENASE-RELATED"/>
    <property type="match status" value="1"/>
</dbReference>
<dbReference type="InterPro" id="IPR015590">
    <property type="entry name" value="Aldehyde_DH_dom"/>
</dbReference>
<dbReference type="OrthoDB" id="310895at2759"/>
<feature type="domain" description="Aldehyde dehydrogenase" evidence="7">
    <location>
        <begin position="107"/>
        <end position="323"/>
    </location>
</feature>
<evidence type="ECO:0000313" key="8">
    <source>
        <dbReference type="EMBL" id="RAK98540.1"/>
    </source>
</evidence>
<dbReference type="InterPro" id="IPR029510">
    <property type="entry name" value="Ald_DH_CS_GLU"/>
</dbReference>
<dbReference type="GeneID" id="37229271"/>
<dbReference type="GO" id="GO:0004029">
    <property type="term" value="F:aldehyde dehydrogenase (NAD+) activity"/>
    <property type="evidence" value="ECO:0007669"/>
    <property type="project" value="UniProtKB-EC"/>
</dbReference>
<evidence type="ECO:0000256" key="5">
    <source>
        <dbReference type="PROSITE-ProRule" id="PRU10007"/>
    </source>
</evidence>
<comment type="catalytic activity">
    <reaction evidence="4">
        <text>an aldehyde + NAD(+) + H2O = a carboxylate + NADH + 2 H(+)</text>
        <dbReference type="Rhea" id="RHEA:16185"/>
        <dbReference type="ChEBI" id="CHEBI:15377"/>
        <dbReference type="ChEBI" id="CHEBI:15378"/>
        <dbReference type="ChEBI" id="CHEBI:17478"/>
        <dbReference type="ChEBI" id="CHEBI:29067"/>
        <dbReference type="ChEBI" id="CHEBI:57540"/>
        <dbReference type="ChEBI" id="CHEBI:57945"/>
        <dbReference type="EC" id="1.2.1.3"/>
    </reaction>
</comment>
<keyword evidence="2 6" id="KW-0560">Oxidoreductase</keyword>
<dbReference type="EMBL" id="KZ824453">
    <property type="protein sequence ID" value="RAK98540.1"/>
    <property type="molecule type" value="Genomic_DNA"/>
</dbReference>
<evidence type="ECO:0000256" key="6">
    <source>
        <dbReference type="RuleBase" id="RU003345"/>
    </source>
</evidence>
<sequence>MTESTIQVPGKPEVIENRLYINGEFVPSQSGATFDLYNPATEAHSASVYEAGPEDVDRAVAAAKAAFPGWSELGALQRAHYLEKWADNLEKRTAELSSAWPRSRISRPVDLELGGKSPLVIWDDADLSKAVPAAARSILGNSGQRGDFIEMLATTMKEMGGGGDPLDPKTTRGPQADAVQFERVRGYLQLAQEEGVKVYLGGGREGSTGYFVQPTILADVPESSRLVQEETFGPVVVVNTFEEEEDMMRRANDTEYGLYASVYTRDISRALRAAKRFEAGSVCVNCTSPTMAFDMPFGGWKGSGQGRELGRYATEHWTEVKSVFIAL</sequence>
<comment type="similarity">
    <text evidence="1 6">Belongs to the aldehyde dehydrogenase family.</text>
</comment>
<evidence type="ECO:0000313" key="9">
    <source>
        <dbReference type="Proteomes" id="UP000249402"/>
    </source>
</evidence>
<dbReference type="RefSeq" id="XP_025572868.1">
    <property type="nucleotide sequence ID" value="XM_025724406.1"/>
</dbReference>
<dbReference type="Gene3D" id="3.40.309.10">
    <property type="entry name" value="Aldehyde Dehydrogenase, Chain A, domain 2"/>
    <property type="match status" value="1"/>
</dbReference>
<dbReference type="AlphaFoldDB" id="A0A395GSI1"/>
<proteinExistence type="inferred from homology"/>
<evidence type="ECO:0000256" key="1">
    <source>
        <dbReference type="ARBA" id="ARBA00009986"/>
    </source>
</evidence>
<dbReference type="VEuPathDB" id="FungiDB:BO80DRAFT_504007"/>
<evidence type="ECO:0000259" key="7">
    <source>
        <dbReference type="Pfam" id="PF00171"/>
    </source>
</evidence>
<dbReference type="SUPFAM" id="SSF53720">
    <property type="entry name" value="ALDH-like"/>
    <property type="match status" value="2"/>
</dbReference>
<dbReference type="EC" id="1.2.1.3" evidence="3"/>
<dbReference type="Gene3D" id="3.40.605.10">
    <property type="entry name" value="Aldehyde Dehydrogenase, Chain A, domain 1"/>
    <property type="match status" value="2"/>
</dbReference>
<gene>
    <name evidence="8" type="ORF">BO80DRAFT_504007</name>
</gene>
<evidence type="ECO:0000256" key="4">
    <source>
        <dbReference type="ARBA" id="ARBA00049194"/>
    </source>
</evidence>
<dbReference type="PROSITE" id="PS00687">
    <property type="entry name" value="ALDEHYDE_DEHYDR_GLU"/>
    <property type="match status" value="1"/>
</dbReference>
<name>A0A395GSI1_9EURO</name>
<reference evidence="8 9" key="1">
    <citation type="submission" date="2018-02" db="EMBL/GenBank/DDBJ databases">
        <title>The genomes of Aspergillus section Nigri reveals drivers in fungal speciation.</title>
        <authorList>
            <consortium name="DOE Joint Genome Institute"/>
            <person name="Vesth T.C."/>
            <person name="Nybo J."/>
            <person name="Theobald S."/>
            <person name="Brandl J."/>
            <person name="Frisvad J.C."/>
            <person name="Nielsen K.F."/>
            <person name="Lyhne E.K."/>
            <person name="Kogle M.E."/>
            <person name="Kuo A."/>
            <person name="Riley R."/>
            <person name="Clum A."/>
            <person name="Nolan M."/>
            <person name="Lipzen A."/>
            <person name="Salamov A."/>
            <person name="Henrissat B."/>
            <person name="Wiebenga A."/>
            <person name="De vries R.P."/>
            <person name="Grigoriev I.V."/>
            <person name="Mortensen U.H."/>
            <person name="Andersen M.R."/>
            <person name="Baker S.E."/>
        </authorList>
    </citation>
    <scope>NUCLEOTIDE SEQUENCE [LARGE SCALE GENOMIC DNA]</scope>
    <source>
        <strain evidence="8 9">CBS 121593</strain>
    </source>
</reference>
<evidence type="ECO:0000256" key="2">
    <source>
        <dbReference type="ARBA" id="ARBA00023002"/>
    </source>
</evidence>
<dbReference type="STRING" id="1448316.A0A395GSI1"/>
<dbReference type="InterPro" id="IPR016162">
    <property type="entry name" value="Ald_DH_N"/>
</dbReference>
<organism evidence="8 9">
    <name type="scientific">Aspergillus ibericus CBS 121593</name>
    <dbReference type="NCBI Taxonomy" id="1448316"/>
    <lineage>
        <taxon>Eukaryota</taxon>
        <taxon>Fungi</taxon>
        <taxon>Dikarya</taxon>
        <taxon>Ascomycota</taxon>
        <taxon>Pezizomycotina</taxon>
        <taxon>Eurotiomycetes</taxon>
        <taxon>Eurotiomycetidae</taxon>
        <taxon>Eurotiales</taxon>
        <taxon>Aspergillaceae</taxon>
        <taxon>Aspergillus</taxon>
        <taxon>Aspergillus subgen. Circumdati</taxon>
    </lineage>
</organism>
<evidence type="ECO:0000256" key="3">
    <source>
        <dbReference type="ARBA" id="ARBA00024226"/>
    </source>
</evidence>
<dbReference type="Pfam" id="PF00171">
    <property type="entry name" value="Aldedh"/>
    <property type="match status" value="2"/>
</dbReference>
<protein>
    <recommendedName>
        <fullName evidence="3">aldehyde dehydrogenase (NAD(+))</fullName>
        <ecNumber evidence="3">1.2.1.3</ecNumber>
    </recommendedName>
</protein>
<dbReference type="InterPro" id="IPR016163">
    <property type="entry name" value="Ald_DH_C"/>
</dbReference>
<accession>A0A395GSI1</accession>
<keyword evidence="9" id="KW-1185">Reference proteome</keyword>
<feature type="active site" evidence="5">
    <location>
        <position position="112"/>
    </location>
</feature>